<dbReference type="Pfam" id="PF13540">
    <property type="entry name" value="RCC1_2"/>
    <property type="match status" value="4"/>
</dbReference>
<dbReference type="SUPFAM" id="SSF50985">
    <property type="entry name" value="RCC1/BLIP-II"/>
    <property type="match status" value="1"/>
</dbReference>
<sequence>WGYNGYGQTTVPTGAQSGVVAIAAGGDHSLALKTDGFVVAWGDNVDGQTTVPTGAQSGVVAIAAGGGHSLALKSDGSVVAWGYNAYGQTNVPAGAQSGVVAIAAGGYHSLALKADGSVVAWGNNGNGQATVPTRAQSGVAAIAAGVDHSLALKTDGSVVVWGRNFDGQTNVPGSSDLTDLTIDPGALNFNASTDSYTTYVRGSVSSVNVTAKLADIVNASLFIGGQMQPSGSASAVSLTGTSTVIPVRVSPYLLPDKLYSITVIKVAPPNVAVAMTKADGSAYSDNTWTNQAVSVSIGATDDVSVTSVTYSLDGGANWSPYSSPIQLTGDNVYSLVVKAIDSVGNETIEQRTVKISTSGLILTPALTLEDGAPYTSGAWTNQSVTASVYAESSASGVDSITYTTDGGAEQAYVNQSPLVFSQEGAQAIVFKATDTAGNMLNAPLSINIDKTRPVITLKGPSKVTLTVGDTYAEQGADATDNVGLAGAVAITGTVNTNIAGTYTLRYNVSDLAGNAAVEVVRTVVVQPPLTSEPAPAPTVAKPVIDKNGEPIDPANLDTTKPSVTLEVTPNKDGIAYVSIPASILTRLEGKNATFFIEIKAPYGSYPVPVNLASLIPGLKDLLAASNLNTEDISFKTTLIDKSGNKDIQEAFANGLPNGKVMGAIVDFRIDMINTRTGQIIGTADKFSKALTRAIQMPKNMTGMPAQWGAFRYNASAKKFEFVPAKKAQMDGAWYVMISSYSNSAYVVAQNEASFADVQTHWGKPFVELAAAKGLVSGVGGGLYEPDRPVTRAEFTSMLVQALGRGTSSGSGAAPYDDVKQGAWYFDAVVKAKELGLLSFVKGNSFKPDQPLTREEMASLLAAVIAAQKLPVAKEFVSLDGYKDIGSASPTYLEDIRLMVKLQIMTGTGSNTFGPKGETTRAQAAVVFIRTLQTLGSIDS</sequence>
<dbReference type="Pfam" id="PF00395">
    <property type="entry name" value="SLH"/>
    <property type="match status" value="3"/>
</dbReference>
<evidence type="ECO:0000313" key="2">
    <source>
        <dbReference type="EMBL" id="MBB6673835.1"/>
    </source>
</evidence>
<dbReference type="Gene3D" id="2.60.40.10">
    <property type="entry name" value="Immunoglobulins"/>
    <property type="match status" value="1"/>
</dbReference>
<keyword evidence="3" id="KW-1185">Reference proteome</keyword>
<dbReference type="AlphaFoldDB" id="A0A7X0RUH2"/>
<feature type="non-terminal residue" evidence="2">
    <location>
        <position position="1"/>
    </location>
</feature>
<dbReference type="NCBIfam" id="NF047446">
    <property type="entry name" value="barrel_OmpL47"/>
    <property type="match status" value="1"/>
</dbReference>
<dbReference type="PROSITE" id="PS00626">
    <property type="entry name" value="RCC1_2"/>
    <property type="match status" value="4"/>
</dbReference>
<organism evidence="2 3">
    <name type="scientific">Cohnella nanjingensis</name>
    <dbReference type="NCBI Taxonomy" id="1387779"/>
    <lineage>
        <taxon>Bacteria</taxon>
        <taxon>Bacillati</taxon>
        <taxon>Bacillota</taxon>
        <taxon>Bacilli</taxon>
        <taxon>Bacillales</taxon>
        <taxon>Paenibacillaceae</taxon>
        <taxon>Cohnella</taxon>
    </lineage>
</organism>
<accession>A0A7X0RUH2</accession>
<feature type="domain" description="SLH" evidence="1">
    <location>
        <begin position="814"/>
        <end position="874"/>
    </location>
</feature>
<dbReference type="InterPro" id="IPR009091">
    <property type="entry name" value="RCC1/BLIP-II"/>
</dbReference>
<evidence type="ECO:0000259" key="1">
    <source>
        <dbReference type="PROSITE" id="PS51272"/>
    </source>
</evidence>
<dbReference type="InterPro" id="IPR000408">
    <property type="entry name" value="Reg_chr_condens"/>
</dbReference>
<dbReference type="InterPro" id="IPR051553">
    <property type="entry name" value="Ran_GTPase-activating"/>
</dbReference>
<dbReference type="GO" id="GO:0005737">
    <property type="term" value="C:cytoplasm"/>
    <property type="evidence" value="ECO:0007669"/>
    <property type="project" value="TreeGrafter"/>
</dbReference>
<name>A0A7X0RUH2_9BACL</name>
<dbReference type="SUPFAM" id="SSF110296">
    <property type="entry name" value="Oligoxyloglucan reducing end-specific cellobiohydrolase"/>
    <property type="match status" value="1"/>
</dbReference>
<gene>
    <name evidence="2" type="ORF">H7C19_24435</name>
</gene>
<reference evidence="2 3" key="1">
    <citation type="submission" date="2020-08" db="EMBL/GenBank/DDBJ databases">
        <title>Cohnella phylogeny.</title>
        <authorList>
            <person name="Dunlap C."/>
        </authorList>
    </citation>
    <scope>NUCLEOTIDE SEQUENCE [LARGE SCALE GENOMIC DNA]</scope>
    <source>
        <strain evidence="2 3">DSM 28246</strain>
    </source>
</reference>
<dbReference type="PROSITE" id="PS50012">
    <property type="entry name" value="RCC1_3"/>
    <property type="match status" value="4"/>
</dbReference>
<dbReference type="InterPro" id="IPR013783">
    <property type="entry name" value="Ig-like_fold"/>
</dbReference>
<dbReference type="InterPro" id="IPR032179">
    <property type="entry name" value="Cry22Aa_Ig-like"/>
</dbReference>
<proteinExistence type="predicted"/>
<dbReference type="PROSITE" id="PS51272">
    <property type="entry name" value="SLH"/>
    <property type="match status" value="3"/>
</dbReference>
<dbReference type="PRINTS" id="PR00633">
    <property type="entry name" value="RCCNDNSATION"/>
</dbReference>
<dbReference type="EMBL" id="JACJVP010000041">
    <property type="protein sequence ID" value="MBB6673835.1"/>
    <property type="molecule type" value="Genomic_DNA"/>
</dbReference>
<dbReference type="Proteomes" id="UP000547209">
    <property type="component" value="Unassembled WGS sequence"/>
</dbReference>
<dbReference type="InterPro" id="IPR025883">
    <property type="entry name" value="Cadherin-like_domain"/>
</dbReference>
<evidence type="ECO:0000313" key="3">
    <source>
        <dbReference type="Proteomes" id="UP000547209"/>
    </source>
</evidence>
<dbReference type="PANTHER" id="PTHR45982:SF1">
    <property type="entry name" value="REGULATOR OF CHROMOSOME CONDENSATION"/>
    <property type="match status" value="1"/>
</dbReference>
<dbReference type="InterPro" id="IPR058094">
    <property type="entry name" value="Ig-like_OmpL47-like"/>
</dbReference>
<dbReference type="Pfam" id="PF16403">
    <property type="entry name" value="Bact_surface_Ig-like"/>
    <property type="match status" value="1"/>
</dbReference>
<dbReference type="Pfam" id="PF12733">
    <property type="entry name" value="Cadherin-like"/>
    <property type="match status" value="1"/>
</dbReference>
<dbReference type="Gene3D" id="2.130.10.30">
    <property type="entry name" value="Regulator of chromosome condensation 1/beta-lactamase-inhibitor protein II"/>
    <property type="match status" value="1"/>
</dbReference>
<protein>
    <submittedName>
        <fullName evidence="2">S-layer homology domain-containing protein</fullName>
    </submittedName>
</protein>
<comment type="caution">
    <text evidence="2">The sequence shown here is derived from an EMBL/GenBank/DDBJ whole genome shotgun (WGS) entry which is preliminary data.</text>
</comment>
<dbReference type="InterPro" id="IPR001119">
    <property type="entry name" value="SLH_dom"/>
</dbReference>
<feature type="domain" description="SLH" evidence="1">
    <location>
        <begin position="749"/>
        <end position="812"/>
    </location>
</feature>
<dbReference type="GO" id="GO:0005085">
    <property type="term" value="F:guanyl-nucleotide exchange factor activity"/>
    <property type="evidence" value="ECO:0007669"/>
    <property type="project" value="TreeGrafter"/>
</dbReference>
<dbReference type="PANTHER" id="PTHR45982">
    <property type="entry name" value="REGULATOR OF CHROMOSOME CONDENSATION"/>
    <property type="match status" value="1"/>
</dbReference>
<feature type="domain" description="SLH" evidence="1">
    <location>
        <begin position="878"/>
        <end position="939"/>
    </location>
</feature>